<comment type="similarity">
    <text evidence="2">Belongs to the IQD family.</text>
</comment>
<dbReference type="Pfam" id="PF00612">
    <property type="entry name" value="IQ"/>
    <property type="match status" value="2"/>
</dbReference>
<feature type="region of interest" description="Disordered" evidence="3">
    <location>
        <begin position="394"/>
        <end position="431"/>
    </location>
</feature>
<evidence type="ECO:0000256" key="2">
    <source>
        <dbReference type="ARBA" id="ARBA00024341"/>
    </source>
</evidence>
<gene>
    <name evidence="4" type="ORF">GSCOC_T00024688001</name>
</gene>
<keyword evidence="5" id="KW-1185">Reference proteome</keyword>
<dbReference type="OMA" id="NSVPHFM"/>
<proteinExistence type="inferred from homology"/>
<keyword evidence="1" id="KW-0112">Calmodulin-binding</keyword>
<organism evidence="4 5">
    <name type="scientific">Coffea canephora</name>
    <name type="common">Robusta coffee</name>
    <dbReference type="NCBI Taxonomy" id="49390"/>
    <lineage>
        <taxon>Eukaryota</taxon>
        <taxon>Viridiplantae</taxon>
        <taxon>Streptophyta</taxon>
        <taxon>Embryophyta</taxon>
        <taxon>Tracheophyta</taxon>
        <taxon>Spermatophyta</taxon>
        <taxon>Magnoliopsida</taxon>
        <taxon>eudicotyledons</taxon>
        <taxon>Gunneridae</taxon>
        <taxon>Pentapetalae</taxon>
        <taxon>asterids</taxon>
        <taxon>lamiids</taxon>
        <taxon>Gentianales</taxon>
        <taxon>Rubiaceae</taxon>
        <taxon>Ixoroideae</taxon>
        <taxon>Gardenieae complex</taxon>
        <taxon>Bertiereae - Coffeeae clade</taxon>
        <taxon>Coffeeae</taxon>
        <taxon>Coffea</taxon>
    </lineage>
</organism>
<feature type="compositionally biased region" description="Basic and acidic residues" evidence="3">
    <location>
        <begin position="555"/>
        <end position="580"/>
    </location>
</feature>
<evidence type="ECO:0000256" key="1">
    <source>
        <dbReference type="ARBA" id="ARBA00022860"/>
    </source>
</evidence>
<feature type="region of interest" description="Disordered" evidence="3">
    <location>
        <begin position="495"/>
        <end position="805"/>
    </location>
</feature>
<dbReference type="InParanoid" id="A0A068UFT3"/>
<evidence type="ECO:0000313" key="4">
    <source>
        <dbReference type="EMBL" id="CDP07425.1"/>
    </source>
</evidence>
<dbReference type="STRING" id="49390.A0A068UFT3"/>
<feature type="compositionally biased region" description="Basic and acidic residues" evidence="3">
    <location>
        <begin position="394"/>
        <end position="428"/>
    </location>
</feature>
<feature type="compositionally biased region" description="Low complexity" evidence="3">
    <location>
        <begin position="621"/>
        <end position="632"/>
    </location>
</feature>
<feature type="compositionally biased region" description="Polar residues" evidence="3">
    <location>
        <begin position="540"/>
        <end position="552"/>
    </location>
</feature>
<dbReference type="Gene3D" id="1.20.5.190">
    <property type="match status" value="1"/>
</dbReference>
<accession>A0A068UFT3</accession>
<dbReference type="PhylomeDB" id="A0A068UFT3"/>
<dbReference type="Proteomes" id="UP000295252">
    <property type="component" value="Chromosome II"/>
</dbReference>
<dbReference type="FunCoup" id="A0A068UFT3">
    <property type="interactions" value="2022"/>
</dbReference>
<sequence length="805" mass="88047">MVRSGTASCFKLISCAGNNDSVDRDDLQAPESKGSSDRSRWSFRKRSARHRVLSNSVTSETPFVSKTDPDTAAVSLQTQASSTIRDKTSAAQWTEEKNEVQIPVDSKSSSAIASAEDENGIASILDEAIVIVIQSAVRRYLAQRVLLKHKNIIKLQAAVRGHIVRRHAVGSLRCVKAIVKMQALVRKRRACLLLKRSNIEENLDEKNGINNHGSFMEKENTGTEPYTYTSIEKLLSNAFARQLLESTPKTKTINIKCDPSKSDSAWKWLERWMSVASVENGQSQKLEFAKDQQGKDDIVEADCQLETAVSSPENCQSRDIKTSAEALSLASEADNNVITYDADSYNFQECRPTVSSVSHSHKQADPQNVEQANLSNNTLESLPDHHRASDVCKAEPDSFHDQSEMEHRQHVDVSERTAPEGSEIDGKKSSFVSRKASNPAFIAVQSKFEELSSAANSGKSVGLSNQDAGVDYSMDAVSPGTNHAFGAREIDHAESSIPQTSGIQVGGSECGTELSISSTLDSPDRSEVGVVDFEKETKSSEYGTENPKSSLNLEVDEKVEPILSERDVSHSNLSRPEKQENSTAVESEHVSSIVTVESSEIEEKPDSIATGVLVEMESESSHPVSKSSPEASPRSHVTIPESHGTPSSQVSVKPKRIRSGKHGTEHKHGPVSTGKESQLEPNEDNGARSSSEHLSREHKAGKRRNSFGTAKTDHGDQEPRESSSSNSLPSYMQATESARAKALANNSPRSSPDMQYKDVYIKKRQSLSGSNTRQGSPRVQRSLSQAQQAAKGNGTHSPQERKWRR</sequence>
<dbReference type="Gramene" id="CDP07425">
    <property type="protein sequence ID" value="CDP07425"/>
    <property type="gene ID" value="GSCOC_T00024688001"/>
</dbReference>
<feature type="compositionally biased region" description="Basic and acidic residues" evidence="3">
    <location>
        <begin position="711"/>
        <end position="721"/>
    </location>
</feature>
<dbReference type="AlphaFoldDB" id="A0A068UFT3"/>
<feature type="compositionally biased region" description="Polar residues" evidence="3">
    <location>
        <begin position="766"/>
        <end position="797"/>
    </location>
</feature>
<dbReference type="PANTHER" id="PTHR32295:SF154">
    <property type="entry name" value="PROTEIN IQ-DOMAIN 32"/>
    <property type="match status" value="1"/>
</dbReference>
<evidence type="ECO:0000256" key="3">
    <source>
        <dbReference type="SAM" id="MobiDB-lite"/>
    </source>
</evidence>
<dbReference type="SMART" id="SM00015">
    <property type="entry name" value="IQ"/>
    <property type="match status" value="2"/>
</dbReference>
<feature type="compositionally biased region" description="Basic and acidic residues" evidence="3">
    <location>
        <begin position="522"/>
        <end position="539"/>
    </location>
</feature>
<feature type="region of interest" description="Disordered" evidence="3">
    <location>
        <begin position="20"/>
        <end position="42"/>
    </location>
</feature>
<dbReference type="InterPro" id="IPR000048">
    <property type="entry name" value="IQ_motif_EF-hand-BS"/>
</dbReference>
<dbReference type="EMBL" id="HG739110">
    <property type="protein sequence ID" value="CDP07425.1"/>
    <property type="molecule type" value="Genomic_DNA"/>
</dbReference>
<dbReference type="PROSITE" id="PS50096">
    <property type="entry name" value="IQ"/>
    <property type="match status" value="1"/>
</dbReference>
<reference evidence="5" key="1">
    <citation type="journal article" date="2014" name="Science">
        <title>The coffee genome provides insight into the convergent evolution of caffeine biosynthesis.</title>
        <authorList>
            <person name="Denoeud F."/>
            <person name="Carretero-Paulet L."/>
            <person name="Dereeper A."/>
            <person name="Droc G."/>
            <person name="Guyot R."/>
            <person name="Pietrella M."/>
            <person name="Zheng C."/>
            <person name="Alberti A."/>
            <person name="Anthony F."/>
            <person name="Aprea G."/>
            <person name="Aury J.M."/>
            <person name="Bento P."/>
            <person name="Bernard M."/>
            <person name="Bocs S."/>
            <person name="Campa C."/>
            <person name="Cenci A."/>
            <person name="Combes M.C."/>
            <person name="Crouzillat D."/>
            <person name="Da Silva C."/>
            <person name="Daddiego L."/>
            <person name="De Bellis F."/>
            <person name="Dussert S."/>
            <person name="Garsmeur O."/>
            <person name="Gayraud T."/>
            <person name="Guignon V."/>
            <person name="Jahn K."/>
            <person name="Jamilloux V."/>
            <person name="Joet T."/>
            <person name="Labadie K."/>
            <person name="Lan T."/>
            <person name="Leclercq J."/>
            <person name="Lepelley M."/>
            <person name="Leroy T."/>
            <person name="Li L.T."/>
            <person name="Librado P."/>
            <person name="Lopez L."/>
            <person name="Munoz A."/>
            <person name="Noel B."/>
            <person name="Pallavicini A."/>
            <person name="Perrotta G."/>
            <person name="Poncet V."/>
            <person name="Pot D."/>
            <person name="Priyono X."/>
            <person name="Rigoreau M."/>
            <person name="Rouard M."/>
            <person name="Rozas J."/>
            <person name="Tranchant-Dubreuil C."/>
            <person name="VanBuren R."/>
            <person name="Zhang Q."/>
            <person name="Andrade A.C."/>
            <person name="Argout X."/>
            <person name="Bertrand B."/>
            <person name="de Kochko A."/>
            <person name="Graziosi G."/>
            <person name="Henry R.J."/>
            <person name="Jayarama X."/>
            <person name="Ming R."/>
            <person name="Nagai C."/>
            <person name="Rounsley S."/>
            <person name="Sankoff D."/>
            <person name="Giuliano G."/>
            <person name="Albert V.A."/>
            <person name="Wincker P."/>
            <person name="Lashermes P."/>
        </authorList>
    </citation>
    <scope>NUCLEOTIDE SEQUENCE [LARGE SCALE GENOMIC DNA]</scope>
    <source>
        <strain evidence="5">cv. DH200-94</strain>
    </source>
</reference>
<protein>
    <submittedName>
        <fullName evidence="4">Uncharacterized protein</fullName>
    </submittedName>
</protein>
<dbReference type="OrthoDB" id="1747078at2759"/>
<evidence type="ECO:0000313" key="5">
    <source>
        <dbReference type="Proteomes" id="UP000295252"/>
    </source>
</evidence>
<feature type="compositionally biased region" description="Polar residues" evidence="3">
    <location>
        <begin position="744"/>
        <end position="753"/>
    </location>
</feature>
<dbReference type="GO" id="GO:0005516">
    <property type="term" value="F:calmodulin binding"/>
    <property type="evidence" value="ECO:0007669"/>
    <property type="project" value="UniProtKB-KW"/>
</dbReference>
<dbReference type="PANTHER" id="PTHR32295">
    <property type="entry name" value="IQ-DOMAIN 5-RELATED"/>
    <property type="match status" value="1"/>
</dbReference>
<name>A0A068UFT3_COFCA</name>